<dbReference type="SMART" id="SM00606">
    <property type="entry name" value="CBD_IV"/>
    <property type="match status" value="1"/>
</dbReference>
<dbReference type="SUPFAM" id="SSF49785">
    <property type="entry name" value="Galactose-binding domain-like"/>
    <property type="match status" value="1"/>
</dbReference>
<evidence type="ECO:0000313" key="7">
    <source>
        <dbReference type="EMBL" id="TSJ43784.1"/>
    </source>
</evidence>
<dbReference type="InterPro" id="IPR013783">
    <property type="entry name" value="Ig-like_fold"/>
</dbReference>
<dbReference type="InterPro" id="IPR011042">
    <property type="entry name" value="6-blade_b-propeller_TolB-like"/>
</dbReference>
<dbReference type="GO" id="GO:0020037">
    <property type="term" value="F:heme binding"/>
    <property type="evidence" value="ECO:0007669"/>
    <property type="project" value="InterPro"/>
</dbReference>
<keyword evidence="8" id="KW-1185">Reference proteome</keyword>
<dbReference type="GO" id="GO:0009055">
    <property type="term" value="F:electron transfer activity"/>
    <property type="evidence" value="ECO:0007669"/>
    <property type="project" value="InterPro"/>
</dbReference>
<evidence type="ECO:0000259" key="6">
    <source>
        <dbReference type="PROSITE" id="PS51007"/>
    </source>
</evidence>
<dbReference type="OrthoDB" id="9816308at2"/>
<evidence type="ECO:0000313" key="8">
    <source>
        <dbReference type="Proteomes" id="UP000318733"/>
    </source>
</evidence>
<feature type="domain" description="Cytochrome c" evidence="6">
    <location>
        <begin position="631"/>
        <end position="724"/>
    </location>
</feature>
<dbReference type="SUPFAM" id="SSF49299">
    <property type="entry name" value="PKD domain"/>
    <property type="match status" value="1"/>
</dbReference>
<dbReference type="Gene3D" id="1.10.760.10">
    <property type="entry name" value="Cytochrome c-like domain"/>
    <property type="match status" value="1"/>
</dbReference>
<reference evidence="7 8" key="1">
    <citation type="submission" date="2019-07" db="EMBL/GenBank/DDBJ databases">
        <authorList>
            <person name="Huq M.A."/>
        </authorList>
    </citation>
    <scope>NUCLEOTIDE SEQUENCE [LARGE SCALE GENOMIC DNA]</scope>
    <source>
        <strain evidence="7 8">MAH-19</strain>
    </source>
</reference>
<sequence length="913" mass="99718">MFINKPIFKITALLLVLSVGLLLAFMVDVPRKPDESRFTPVALTRPGDLDEPNTFEVLSDGRVLISERKGAIKLFDPITQMTKTIATLPVNTKYTSAKGKVTEAEEGLMGLTVDPDFNKNHFIYTFYSHPTEKIWMLTRWKFENDALVAGSEKTVLEFESQRETCCHTGGGMTWDAKHDLYLTVGNNTGALLSSSTDERPDKVHWDDQRGTANTNSLLGKILKIHPEPDGSYTIPAGNLFPKGTPKTRPEIYTMGHRNPWRPSIDSKTGWLYWGDIGPDATEDSDLGPKGYDELNQARAPGFFGWPYFVGPNAAYPIYNYIDGDTGPAKDPKKPINNSVNNTGLKELPPVAPPFIYYPYSASTEFPLVGSGSRSSVGGPIYHRSDRPTAKRPWPAYYEGKWLATDLARGWIMAISMKANGDYLGMEQFLPTYHPIEPIDMKFGPDGDLYVLEYGSVWFGKSDNAKLVRIEYNAGNRKPTVVASTNRQGGTVPLKITLSSAGTSDADGDALKYSWKVTSPGAQPKLYPTANPAITLTKAGVYMATLTVTDSHGAKNSKSVKIIAGNEAPEVKVDLSSNTSFYFNNKPFNYTVSVSDKEDGSLAAGTITPAQVSMSINYTSEGFDYVQVAQEQSSVDASTQFAVARTLIGNADCKNCHSVNAVNVAPSFTDISNKYKGNDAEIERLAHVIRGGGSGRWNRPIAMPAHPGITLNDARTIVNYIVNVTNNNINTMPVKGTYTPKVPADDNGNGSYIIRAAYTDRGNKNIPKQTTVSTIILHNPVVGAATAPVIKNAFTKVNGLDGSTNVVGRKDGYVEFKKIDLTGIKQMELAAYATALENNPGGTIEVHADSPTGTLIGQAAFEQLDAKPKSQNWVKTDVKETAGIHDLYFVFKNDKAKPIDALLLFNAIKFEDEK</sequence>
<dbReference type="RefSeq" id="WP_144247350.1">
    <property type="nucleotide sequence ID" value="NZ_VLPK01000001.1"/>
</dbReference>
<organism evidence="7 8">
    <name type="scientific">Mucilaginibacter corticis</name>
    <dbReference type="NCBI Taxonomy" id="2597670"/>
    <lineage>
        <taxon>Bacteria</taxon>
        <taxon>Pseudomonadati</taxon>
        <taxon>Bacteroidota</taxon>
        <taxon>Sphingobacteriia</taxon>
        <taxon>Sphingobacteriales</taxon>
        <taxon>Sphingobacteriaceae</taxon>
        <taxon>Mucilaginibacter</taxon>
    </lineage>
</organism>
<dbReference type="Pfam" id="PF00034">
    <property type="entry name" value="Cytochrom_C"/>
    <property type="match status" value="1"/>
</dbReference>
<evidence type="ECO:0000256" key="2">
    <source>
        <dbReference type="ARBA" id="ARBA00022723"/>
    </source>
</evidence>
<accession>A0A556MV14</accession>
<evidence type="ECO:0000256" key="3">
    <source>
        <dbReference type="ARBA" id="ARBA00022729"/>
    </source>
</evidence>
<dbReference type="SUPFAM" id="SSF46626">
    <property type="entry name" value="Cytochrome c"/>
    <property type="match status" value="1"/>
</dbReference>
<protein>
    <submittedName>
        <fullName evidence="7">Carbohydrate-binding protein</fullName>
    </submittedName>
</protein>
<keyword evidence="2 5" id="KW-0479">Metal-binding</keyword>
<dbReference type="CDD" id="cd04084">
    <property type="entry name" value="CBM6_xylanase-like"/>
    <property type="match status" value="1"/>
</dbReference>
<dbReference type="InterPro" id="IPR009056">
    <property type="entry name" value="Cyt_c-like_dom"/>
</dbReference>
<proteinExistence type="predicted"/>
<dbReference type="AlphaFoldDB" id="A0A556MV14"/>
<dbReference type="InterPro" id="IPR035986">
    <property type="entry name" value="PKD_dom_sf"/>
</dbReference>
<dbReference type="EMBL" id="VLPK01000001">
    <property type="protein sequence ID" value="TSJ43784.1"/>
    <property type="molecule type" value="Genomic_DNA"/>
</dbReference>
<dbReference type="InterPro" id="IPR008979">
    <property type="entry name" value="Galactose-bd-like_sf"/>
</dbReference>
<dbReference type="Gene3D" id="2.120.10.30">
    <property type="entry name" value="TolB, C-terminal domain"/>
    <property type="match status" value="1"/>
</dbReference>
<dbReference type="CDD" id="cd00146">
    <property type="entry name" value="PKD"/>
    <property type="match status" value="1"/>
</dbReference>
<evidence type="ECO:0000256" key="5">
    <source>
        <dbReference type="PROSITE-ProRule" id="PRU00433"/>
    </source>
</evidence>
<dbReference type="InterPro" id="IPR000601">
    <property type="entry name" value="PKD_dom"/>
</dbReference>
<dbReference type="PANTHER" id="PTHR19328:SF75">
    <property type="entry name" value="ALDOSE SUGAR DEHYDROGENASE YLII"/>
    <property type="match status" value="1"/>
</dbReference>
<dbReference type="InterPro" id="IPR005084">
    <property type="entry name" value="CBM6"/>
</dbReference>
<dbReference type="GO" id="GO:0030246">
    <property type="term" value="F:carbohydrate binding"/>
    <property type="evidence" value="ECO:0007669"/>
    <property type="project" value="InterPro"/>
</dbReference>
<dbReference type="InterPro" id="IPR011041">
    <property type="entry name" value="Quinoprot_gluc/sorb_DH_b-prop"/>
</dbReference>
<dbReference type="InterPro" id="IPR012938">
    <property type="entry name" value="Glc/Sorbosone_DH"/>
</dbReference>
<evidence type="ECO:0000256" key="4">
    <source>
        <dbReference type="ARBA" id="ARBA00023004"/>
    </source>
</evidence>
<dbReference type="PANTHER" id="PTHR19328">
    <property type="entry name" value="HEDGEHOG-INTERACTING PROTEIN"/>
    <property type="match status" value="1"/>
</dbReference>
<dbReference type="InterPro" id="IPR006584">
    <property type="entry name" value="Cellulose-bd_IV"/>
</dbReference>
<keyword evidence="3" id="KW-0732">Signal</keyword>
<name>A0A556MV14_9SPHI</name>
<dbReference type="Pfam" id="PF18911">
    <property type="entry name" value="PKD_4"/>
    <property type="match status" value="1"/>
</dbReference>
<dbReference type="Gene3D" id="2.60.40.10">
    <property type="entry name" value="Immunoglobulins"/>
    <property type="match status" value="1"/>
</dbReference>
<gene>
    <name evidence="7" type="ORF">FO440_06235</name>
</gene>
<evidence type="ECO:0000256" key="1">
    <source>
        <dbReference type="ARBA" id="ARBA00022617"/>
    </source>
</evidence>
<dbReference type="SUPFAM" id="SSF50952">
    <property type="entry name" value="Soluble quinoprotein glucose dehydrogenase"/>
    <property type="match status" value="1"/>
</dbReference>
<dbReference type="InterPro" id="IPR022409">
    <property type="entry name" value="PKD/Chitinase_dom"/>
</dbReference>
<dbReference type="Gene3D" id="2.60.120.260">
    <property type="entry name" value="Galactose-binding domain-like"/>
    <property type="match status" value="1"/>
</dbReference>
<dbReference type="Proteomes" id="UP000318733">
    <property type="component" value="Unassembled WGS sequence"/>
</dbReference>
<dbReference type="Pfam" id="PF03422">
    <property type="entry name" value="CBM_6"/>
    <property type="match status" value="1"/>
</dbReference>
<dbReference type="PROSITE" id="PS51007">
    <property type="entry name" value="CYTC"/>
    <property type="match status" value="1"/>
</dbReference>
<dbReference type="Pfam" id="PF07995">
    <property type="entry name" value="GSDH"/>
    <property type="match status" value="1"/>
</dbReference>
<dbReference type="SMART" id="SM00089">
    <property type="entry name" value="PKD"/>
    <property type="match status" value="1"/>
</dbReference>
<comment type="caution">
    <text evidence="7">The sequence shown here is derived from an EMBL/GenBank/DDBJ whole genome shotgun (WGS) entry which is preliminary data.</text>
</comment>
<keyword evidence="1 5" id="KW-0349">Heme</keyword>
<dbReference type="InterPro" id="IPR036909">
    <property type="entry name" value="Cyt_c-like_dom_sf"/>
</dbReference>
<keyword evidence="4 5" id="KW-0408">Iron</keyword>
<dbReference type="GO" id="GO:0046872">
    <property type="term" value="F:metal ion binding"/>
    <property type="evidence" value="ECO:0007669"/>
    <property type="project" value="UniProtKB-KW"/>
</dbReference>